<dbReference type="Proteomes" id="UP000503018">
    <property type="component" value="Chromosome"/>
</dbReference>
<proteinExistence type="predicted"/>
<evidence type="ECO:0000256" key="1">
    <source>
        <dbReference type="SAM" id="MobiDB-lite"/>
    </source>
</evidence>
<sequence>MSVSINVDVQQRAELRSDRRPMPQRTPQLNETFVIDDSEPEGSRMGTGFAIDTSGIWLTAAHVTRRCLRVGLIQDGDVRPVRRVTQSLRDDVTLLSGALNAPDALPVSTAEPGPGTIAYHMGFPEGEPAVITSQYLGSTVIRHQNHNESQLVWAEGRRMPEFDGELGGASGGPVVSANGEVVGVISASTPRRGRILTVAPDALTSIIAAGRVAPRRMTPVSIRNAQHALDRFTRYLQSGVIREVYCDVE</sequence>
<dbReference type="InterPro" id="IPR009003">
    <property type="entry name" value="Peptidase_S1_PA"/>
</dbReference>
<evidence type="ECO:0000313" key="3">
    <source>
        <dbReference type="Proteomes" id="UP000503018"/>
    </source>
</evidence>
<dbReference type="Pfam" id="PF13365">
    <property type="entry name" value="Trypsin_2"/>
    <property type="match status" value="1"/>
</dbReference>
<dbReference type="InterPro" id="IPR043504">
    <property type="entry name" value="Peptidase_S1_PA_chymotrypsin"/>
</dbReference>
<dbReference type="AlphaFoldDB" id="A0A6M4ATL8"/>
<protein>
    <submittedName>
        <fullName evidence="2">Trypsin-like peptidase domain-containing protein</fullName>
    </submittedName>
</protein>
<feature type="region of interest" description="Disordered" evidence="1">
    <location>
        <begin position="1"/>
        <end position="25"/>
    </location>
</feature>
<dbReference type="Gene3D" id="2.40.10.10">
    <property type="entry name" value="Trypsin-like serine proteases"/>
    <property type="match status" value="2"/>
</dbReference>
<gene>
    <name evidence="2" type="ORF">GV829_08025</name>
</gene>
<feature type="compositionally biased region" description="Basic and acidic residues" evidence="1">
    <location>
        <begin position="11"/>
        <end position="21"/>
    </location>
</feature>
<name>A0A6M4ATL8_9SPHN</name>
<accession>A0A6M4ATL8</accession>
<dbReference type="SUPFAM" id="SSF50494">
    <property type="entry name" value="Trypsin-like serine proteases"/>
    <property type="match status" value="1"/>
</dbReference>
<reference evidence="2 3" key="1">
    <citation type="submission" date="2020-01" db="EMBL/GenBank/DDBJ databases">
        <title>Sphingomonas sp. strain CSW-10.</title>
        <authorList>
            <person name="Chen W.-M."/>
        </authorList>
    </citation>
    <scope>NUCLEOTIDE SEQUENCE [LARGE SCALE GENOMIC DNA]</scope>
    <source>
        <strain evidence="2 3">CSW-10</strain>
    </source>
</reference>
<keyword evidence="3" id="KW-1185">Reference proteome</keyword>
<dbReference type="RefSeq" id="WP_169945633.1">
    <property type="nucleotide sequence ID" value="NZ_CP053015.1"/>
</dbReference>
<evidence type="ECO:0000313" key="2">
    <source>
        <dbReference type="EMBL" id="QJQ32405.1"/>
    </source>
</evidence>
<dbReference type="EMBL" id="CP053015">
    <property type="protein sequence ID" value="QJQ32405.1"/>
    <property type="molecule type" value="Genomic_DNA"/>
</dbReference>
<dbReference type="KEGG" id="slan:GV829_08025"/>
<organism evidence="2 3">
    <name type="scientific">Sphingomonas lacunae</name>
    <dbReference type="NCBI Taxonomy" id="2698828"/>
    <lineage>
        <taxon>Bacteria</taxon>
        <taxon>Pseudomonadati</taxon>
        <taxon>Pseudomonadota</taxon>
        <taxon>Alphaproteobacteria</taxon>
        <taxon>Sphingomonadales</taxon>
        <taxon>Sphingomonadaceae</taxon>
        <taxon>Sphingomonas</taxon>
    </lineage>
</organism>